<dbReference type="OrthoDB" id="9813903at2"/>
<evidence type="ECO:0000259" key="3">
    <source>
        <dbReference type="PROSITE" id="PS50885"/>
    </source>
</evidence>
<dbReference type="Pfam" id="PF00563">
    <property type="entry name" value="EAL"/>
    <property type="match status" value="1"/>
</dbReference>
<dbReference type="PATRIC" id="fig|1747903.4.peg.2645"/>
<dbReference type="GO" id="GO:0007165">
    <property type="term" value="P:signal transduction"/>
    <property type="evidence" value="ECO:0007669"/>
    <property type="project" value="InterPro"/>
</dbReference>
<accession>A0A1A7BZH8</accession>
<sequence length="698" mass="77958">MGTYSRWFLPIVLLILGVSAVRYHTLLTTQAAQADARYRSEARQLNLYLANTVLPLSVRSDGASVRQVLRSALPLNRNLATISWHGGNGRIEVQADRARDGAGAQVPSWFVRLAGMKPIHNRLQVSLPGGGDGVLEVQYGPGLPLLQVWQAVRQQALLSAFNIIVILVLLGLLLASHRRLLARLAQAIERLRGGDFTVRMAPGATPEAQHLSRAFNGMVGDVGAMLHSLQASRQQLGLQLTETVHMQQALQKMSWQNYHDVLTGLPNRAALAARFEQELFLARERQRLMAVCLFDLDHFQAINDRHGADAGDDLLKQVAGRLHQFTGQVHYAARLGGDEFVLLLCGQASQEGIEQQLQQLMRELSLPYQCDQQAVHLTASAGIAVYAGKELNAESLLRHADHAVYQAKLTGRNQYHFFDSHLDEEVRTHHNQRTEVRHALVNGELRLHYQPKVNMRTGAVVGMEALLRWQHGQRGLLSPAQFLPLVEQTDLIIDIGEWVLRQALWQMQRWSAAGRQWVVSVNIAARHFQQPDFVLRLKTILGEFPGVRASMLEIEILESSALHDVEHVRRIIRACQALGITFALDDFGTGYSSMSYLKRLPADIIKIDQSFVHNMLNDRDDLHLVRAVIGLARSFRLTVIAEGVESIAHGERLIELGCDLAQGYVIARPMPADLVQGWADNFVAPKQWRAASYAEDQI</sequence>
<feature type="domain" description="GGDEF" evidence="4">
    <location>
        <begin position="287"/>
        <end position="420"/>
    </location>
</feature>
<name>A0A1A7BZH8_9BURK</name>
<evidence type="ECO:0000313" key="5">
    <source>
        <dbReference type="EMBL" id="OBV39076.1"/>
    </source>
</evidence>
<keyword evidence="1" id="KW-1133">Transmembrane helix</keyword>
<protein>
    <submittedName>
        <fullName evidence="5">Diguanylate cyclase (GGDEF) domain-containing protein</fullName>
    </submittedName>
</protein>
<dbReference type="AlphaFoldDB" id="A0A1A7BZH8"/>
<dbReference type="InterPro" id="IPR000160">
    <property type="entry name" value="GGDEF_dom"/>
</dbReference>
<dbReference type="SMART" id="SM00267">
    <property type="entry name" value="GGDEF"/>
    <property type="match status" value="1"/>
</dbReference>
<keyword evidence="1" id="KW-0472">Membrane</keyword>
<dbReference type="Pfam" id="PF00672">
    <property type="entry name" value="HAMP"/>
    <property type="match status" value="1"/>
</dbReference>
<dbReference type="InterPro" id="IPR043128">
    <property type="entry name" value="Rev_trsase/Diguanyl_cyclase"/>
</dbReference>
<dbReference type="InterPro" id="IPR003660">
    <property type="entry name" value="HAMP_dom"/>
</dbReference>
<dbReference type="SMART" id="SM00052">
    <property type="entry name" value="EAL"/>
    <property type="match status" value="1"/>
</dbReference>
<dbReference type="EMBL" id="LOCQ01000055">
    <property type="protein sequence ID" value="OBV39076.1"/>
    <property type="molecule type" value="Genomic_DNA"/>
</dbReference>
<dbReference type="InterPro" id="IPR052155">
    <property type="entry name" value="Biofilm_reg_signaling"/>
</dbReference>
<keyword evidence="6" id="KW-1185">Reference proteome</keyword>
<dbReference type="SMART" id="SM00304">
    <property type="entry name" value="HAMP"/>
    <property type="match status" value="1"/>
</dbReference>
<evidence type="ECO:0000259" key="4">
    <source>
        <dbReference type="PROSITE" id="PS50887"/>
    </source>
</evidence>
<dbReference type="Proteomes" id="UP000092713">
    <property type="component" value="Unassembled WGS sequence"/>
</dbReference>
<comment type="caution">
    <text evidence="5">The sequence shown here is derived from an EMBL/GenBank/DDBJ whole genome shotgun (WGS) entry which is preliminary data.</text>
</comment>
<evidence type="ECO:0000256" key="1">
    <source>
        <dbReference type="SAM" id="Phobius"/>
    </source>
</evidence>
<dbReference type="SUPFAM" id="SSF141868">
    <property type="entry name" value="EAL domain-like"/>
    <property type="match status" value="1"/>
</dbReference>
<gene>
    <name evidence="5" type="ORF">ASR47_1008137</name>
</gene>
<feature type="domain" description="EAL" evidence="2">
    <location>
        <begin position="429"/>
        <end position="683"/>
    </location>
</feature>
<feature type="transmembrane region" description="Helical" evidence="1">
    <location>
        <begin position="156"/>
        <end position="175"/>
    </location>
</feature>
<reference evidence="5 6" key="1">
    <citation type="submission" date="2016-04" db="EMBL/GenBank/DDBJ databases">
        <title>Draft genome sequence of Janthinobacterium psychrotolerans sp. nov., isolated from freshwater sediments in Denmark.</title>
        <authorList>
            <person name="Gong X."/>
            <person name="Skrivergaard S."/>
            <person name="Korsgaard B.S."/>
            <person name="Schreiber L."/>
            <person name="Marshall I.P."/>
            <person name="Finster K."/>
            <person name="Schramm A."/>
        </authorList>
    </citation>
    <scope>NUCLEOTIDE SEQUENCE [LARGE SCALE GENOMIC DNA]</scope>
    <source>
        <strain evidence="5 6">S3-2</strain>
    </source>
</reference>
<dbReference type="PROSITE" id="PS50885">
    <property type="entry name" value="HAMP"/>
    <property type="match status" value="1"/>
</dbReference>
<dbReference type="PROSITE" id="PS50883">
    <property type="entry name" value="EAL"/>
    <property type="match status" value="1"/>
</dbReference>
<dbReference type="PROSITE" id="PS50887">
    <property type="entry name" value="GGDEF"/>
    <property type="match status" value="1"/>
</dbReference>
<evidence type="ECO:0000259" key="2">
    <source>
        <dbReference type="PROSITE" id="PS50883"/>
    </source>
</evidence>
<dbReference type="InterPro" id="IPR029787">
    <property type="entry name" value="Nucleotide_cyclase"/>
</dbReference>
<dbReference type="RefSeq" id="WP_065308297.1">
    <property type="nucleotide sequence ID" value="NZ_LOCQ01000055.1"/>
</dbReference>
<dbReference type="SUPFAM" id="SSF55073">
    <property type="entry name" value="Nucleotide cyclase"/>
    <property type="match status" value="1"/>
</dbReference>
<dbReference type="NCBIfam" id="TIGR00254">
    <property type="entry name" value="GGDEF"/>
    <property type="match status" value="1"/>
</dbReference>
<dbReference type="PANTHER" id="PTHR44757:SF2">
    <property type="entry name" value="BIOFILM ARCHITECTURE MAINTENANCE PROTEIN MBAA"/>
    <property type="match status" value="1"/>
</dbReference>
<dbReference type="Gene3D" id="6.10.340.10">
    <property type="match status" value="1"/>
</dbReference>
<dbReference type="Pfam" id="PF00990">
    <property type="entry name" value="GGDEF"/>
    <property type="match status" value="1"/>
</dbReference>
<evidence type="ECO:0000313" key="6">
    <source>
        <dbReference type="Proteomes" id="UP000092713"/>
    </source>
</evidence>
<keyword evidence="1" id="KW-0812">Transmembrane</keyword>
<dbReference type="InterPro" id="IPR035919">
    <property type="entry name" value="EAL_sf"/>
</dbReference>
<dbReference type="STRING" id="1747903.ASR47_1008137"/>
<dbReference type="GO" id="GO:0016020">
    <property type="term" value="C:membrane"/>
    <property type="evidence" value="ECO:0007669"/>
    <property type="project" value="InterPro"/>
</dbReference>
<dbReference type="PANTHER" id="PTHR44757">
    <property type="entry name" value="DIGUANYLATE CYCLASE DGCP"/>
    <property type="match status" value="1"/>
</dbReference>
<dbReference type="CDD" id="cd06225">
    <property type="entry name" value="HAMP"/>
    <property type="match status" value="1"/>
</dbReference>
<dbReference type="Gene3D" id="3.30.70.270">
    <property type="match status" value="1"/>
</dbReference>
<proteinExistence type="predicted"/>
<dbReference type="Gene3D" id="3.20.20.450">
    <property type="entry name" value="EAL domain"/>
    <property type="match status" value="1"/>
</dbReference>
<dbReference type="CDD" id="cd01949">
    <property type="entry name" value="GGDEF"/>
    <property type="match status" value="1"/>
</dbReference>
<feature type="domain" description="HAMP" evidence="3">
    <location>
        <begin position="181"/>
        <end position="227"/>
    </location>
</feature>
<dbReference type="CDD" id="cd01948">
    <property type="entry name" value="EAL"/>
    <property type="match status" value="1"/>
</dbReference>
<organism evidence="5 6">
    <name type="scientific">Janthinobacterium psychrotolerans</name>
    <dbReference type="NCBI Taxonomy" id="1747903"/>
    <lineage>
        <taxon>Bacteria</taxon>
        <taxon>Pseudomonadati</taxon>
        <taxon>Pseudomonadota</taxon>
        <taxon>Betaproteobacteria</taxon>
        <taxon>Burkholderiales</taxon>
        <taxon>Oxalobacteraceae</taxon>
        <taxon>Janthinobacterium</taxon>
    </lineage>
</organism>
<dbReference type="InterPro" id="IPR001633">
    <property type="entry name" value="EAL_dom"/>
</dbReference>